<dbReference type="InterPro" id="IPR009057">
    <property type="entry name" value="Homeodomain-like_sf"/>
</dbReference>
<dbReference type="AlphaFoldDB" id="A0A1X0CW61"/>
<dbReference type="OrthoDB" id="5464689at2"/>
<dbReference type="PANTHER" id="PTHR46796">
    <property type="entry name" value="HTH-TYPE TRANSCRIPTIONAL ACTIVATOR RHAS-RELATED"/>
    <property type="match status" value="1"/>
</dbReference>
<accession>A0A1X0CW61</accession>
<evidence type="ECO:0000313" key="5">
    <source>
        <dbReference type="EMBL" id="ORA64397.1"/>
    </source>
</evidence>
<evidence type="ECO:0000313" key="6">
    <source>
        <dbReference type="Proteomes" id="UP000192772"/>
    </source>
</evidence>
<dbReference type="EMBL" id="MVHP01000019">
    <property type="protein sequence ID" value="ORA64397.1"/>
    <property type="molecule type" value="Genomic_DNA"/>
</dbReference>
<evidence type="ECO:0000256" key="2">
    <source>
        <dbReference type="ARBA" id="ARBA00023125"/>
    </source>
</evidence>
<dbReference type="PROSITE" id="PS01124">
    <property type="entry name" value="HTH_ARAC_FAMILY_2"/>
    <property type="match status" value="1"/>
</dbReference>
<name>A0A1X0CW61_9MYCO</name>
<dbReference type="InterPro" id="IPR050204">
    <property type="entry name" value="AraC_XylS_family_regulators"/>
</dbReference>
<dbReference type="InterPro" id="IPR018060">
    <property type="entry name" value="HTH_AraC"/>
</dbReference>
<reference evidence="5 6" key="1">
    <citation type="submission" date="2017-02" db="EMBL/GenBank/DDBJ databases">
        <title>The new phylogeny of genus Mycobacterium.</title>
        <authorList>
            <person name="Tortoli E."/>
            <person name="Trovato A."/>
            <person name="Cirillo D.M."/>
        </authorList>
    </citation>
    <scope>NUCLEOTIDE SEQUENCE [LARGE SCALE GENOMIC DNA]</scope>
    <source>
        <strain evidence="5 6">FI-09383</strain>
    </source>
</reference>
<dbReference type="Pfam" id="PF12833">
    <property type="entry name" value="HTH_18"/>
    <property type="match status" value="1"/>
</dbReference>
<keyword evidence="3" id="KW-0804">Transcription</keyword>
<evidence type="ECO:0000256" key="3">
    <source>
        <dbReference type="ARBA" id="ARBA00023163"/>
    </source>
</evidence>
<dbReference type="Proteomes" id="UP000192772">
    <property type="component" value="Unassembled WGS sequence"/>
</dbReference>
<evidence type="ECO:0000259" key="4">
    <source>
        <dbReference type="PROSITE" id="PS01124"/>
    </source>
</evidence>
<evidence type="ECO:0000256" key="1">
    <source>
        <dbReference type="ARBA" id="ARBA00023015"/>
    </source>
</evidence>
<dbReference type="RefSeq" id="WP_064927178.1">
    <property type="nucleotide sequence ID" value="NZ_LZSD01000016.1"/>
</dbReference>
<gene>
    <name evidence="5" type="ORF">BST23_16645</name>
</gene>
<dbReference type="STRING" id="81858.BST23_16645"/>
<comment type="caution">
    <text evidence="5">The sequence shown here is derived from an EMBL/GenBank/DDBJ whole genome shotgun (WGS) entry which is preliminary data.</text>
</comment>
<sequence length="314" mass="34852">MDMPVVRMRITQIEDLRDAVNQAGLTAYQRSRESPSGTLLHAGHDGIALSSGHFDSRVQIRGALSQEKLSLCVGVRIPSSNRLLSRAIDTGIVSAFCPGDEQDAFHDVGSRYAVLSLSEETLEREAQRHGLTLSPNTFRRTGIHPRSLASAHLRRISVILARLHQGDGKAWLGSAALTDILLALITHFAQGPAPLTLPPLRQRENLVEQTRVHIDQNLHQRLDVEDLARRAGVSRRTLTRSFEEVLGEPPRSYIARMRLHRIRSDLLATGPAEATIADVSNRWGIGELGRMSGRYRAMFGELPSQTRARVQIEH</sequence>
<keyword evidence="2" id="KW-0238">DNA-binding</keyword>
<keyword evidence="1" id="KW-0805">Transcription regulation</keyword>
<dbReference type="Gene3D" id="1.10.10.60">
    <property type="entry name" value="Homeodomain-like"/>
    <property type="match status" value="1"/>
</dbReference>
<dbReference type="SMART" id="SM00342">
    <property type="entry name" value="HTH_ARAC"/>
    <property type="match status" value="1"/>
</dbReference>
<dbReference type="PANTHER" id="PTHR46796:SF12">
    <property type="entry name" value="HTH-TYPE DNA-BINDING TRANSCRIPTIONAL ACTIVATOR EUTR"/>
    <property type="match status" value="1"/>
</dbReference>
<dbReference type="GO" id="GO:0003700">
    <property type="term" value="F:DNA-binding transcription factor activity"/>
    <property type="evidence" value="ECO:0007669"/>
    <property type="project" value="InterPro"/>
</dbReference>
<feature type="domain" description="HTH araC/xylS-type" evidence="4">
    <location>
        <begin position="208"/>
        <end position="309"/>
    </location>
</feature>
<organism evidence="5 6">
    <name type="scientific">Mycolicibacterium elephantis</name>
    <dbReference type="NCBI Taxonomy" id="81858"/>
    <lineage>
        <taxon>Bacteria</taxon>
        <taxon>Bacillati</taxon>
        <taxon>Actinomycetota</taxon>
        <taxon>Actinomycetes</taxon>
        <taxon>Mycobacteriales</taxon>
        <taxon>Mycobacteriaceae</taxon>
        <taxon>Mycolicibacterium</taxon>
    </lineage>
</organism>
<proteinExistence type="predicted"/>
<dbReference type="SUPFAM" id="SSF46689">
    <property type="entry name" value="Homeodomain-like"/>
    <property type="match status" value="1"/>
</dbReference>
<protein>
    <submittedName>
        <fullName evidence="5">AraC family transcriptional regulator</fullName>
    </submittedName>
</protein>
<dbReference type="GO" id="GO:0043565">
    <property type="term" value="F:sequence-specific DNA binding"/>
    <property type="evidence" value="ECO:0007669"/>
    <property type="project" value="InterPro"/>
</dbReference>